<feature type="transmembrane region" description="Helical" evidence="6">
    <location>
        <begin position="119"/>
        <end position="141"/>
    </location>
</feature>
<evidence type="ECO:0000313" key="7">
    <source>
        <dbReference type="EMBL" id="GAA2966563.1"/>
    </source>
</evidence>
<keyword evidence="8" id="KW-1185">Reference proteome</keyword>
<feature type="transmembrane region" description="Helical" evidence="6">
    <location>
        <begin position="83"/>
        <end position="107"/>
    </location>
</feature>
<evidence type="ECO:0008006" key="9">
    <source>
        <dbReference type="Google" id="ProtNLM"/>
    </source>
</evidence>
<feature type="transmembrane region" description="Helical" evidence="6">
    <location>
        <begin position="393"/>
        <end position="410"/>
    </location>
</feature>
<feature type="transmembrane region" description="Helical" evidence="6">
    <location>
        <begin position="337"/>
        <end position="362"/>
    </location>
</feature>
<keyword evidence="2" id="KW-1003">Cell membrane</keyword>
<feature type="transmembrane region" description="Helical" evidence="6">
    <location>
        <begin position="217"/>
        <end position="240"/>
    </location>
</feature>
<dbReference type="Gene3D" id="1.20.1740.10">
    <property type="entry name" value="Amino acid/polyamine transporter I"/>
    <property type="match status" value="1"/>
</dbReference>
<keyword evidence="4 6" id="KW-1133">Transmembrane helix</keyword>
<feature type="transmembrane region" description="Helical" evidence="6">
    <location>
        <begin position="186"/>
        <end position="205"/>
    </location>
</feature>
<reference evidence="8" key="1">
    <citation type="journal article" date="2019" name="Int. J. Syst. Evol. Microbiol.">
        <title>The Global Catalogue of Microorganisms (GCM) 10K type strain sequencing project: providing services to taxonomists for standard genome sequencing and annotation.</title>
        <authorList>
            <consortium name="The Broad Institute Genomics Platform"/>
            <consortium name="The Broad Institute Genome Sequencing Center for Infectious Disease"/>
            <person name="Wu L."/>
            <person name="Ma J."/>
        </authorList>
    </citation>
    <scope>NUCLEOTIDE SEQUENCE [LARGE SCALE GENOMIC DNA]</scope>
    <source>
        <strain evidence="8">JCM 9088</strain>
    </source>
</reference>
<dbReference type="EMBL" id="BAAAUD010000058">
    <property type="protein sequence ID" value="GAA2966563.1"/>
    <property type="molecule type" value="Genomic_DNA"/>
</dbReference>
<evidence type="ECO:0000256" key="3">
    <source>
        <dbReference type="ARBA" id="ARBA00022692"/>
    </source>
</evidence>
<dbReference type="RefSeq" id="WP_344499491.1">
    <property type="nucleotide sequence ID" value="NZ_BAAAUD010000058.1"/>
</dbReference>
<dbReference type="InterPro" id="IPR050367">
    <property type="entry name" value="APC_superfamily"/>
</dbReference>
<feature type="transmembrane region" description="Helical" evidence="6">
    <location>
        <begin position="267"/>
        <end position="292"/>
    </location>
</feature>
<evidence type="ECO:0000313" key="8">
    <source>
        <dbReference type="Proteomes" id="UP001500403"/>
    </source>
</evidence>
<dbReference type="PIRSF" id="PIRSF006060">
    <property type="entry name" value="AA_transporter"/>
    <property type="match status" value="1"/>
</dbReference>
<feature type="transmembrane region" description="Helical" evidence="6">
    <location>
        <begin position="148"/>
        <end position="166"/>
    </location>
</feature>
<accession>A0ABP6K6H1</accession>
<dbReference type="PANTHER" id="PTHR42770">
    <property type="entry name" value="AMINO ACID TRANSPORTER-RELATED"/>
    <property type="match status" value="1"/>
</dbReference>
<evidence type="ECO:0000256" key="4">
    <source>
        <dbReference type="ARBA" id="ARBA00022989"/>
    </source>
</evidence>
<evidence type="ECO:0000256" key="6">
    <source>
        <dbReference type="SAM" id="Phobius"/>
    </source>
</evidence>
<evidence type="ECO:0000256" key="2">
    <source>
        <dbReference type="ARBA" id="ARBA00022475"/>
    </source>
</evidence>
<name>A0ABP6K6H1_9ACTN</name>
<comment type="caution">
    <text evidence="7">The sequence shown here is derived from an EMBL/GenBank/DDBJ whole genome shotgun (WGS) entry which is preliminary data.</text>
</comment>
<evidence type="ECO:0000256" key="1">
    <source>
        <dbReference type="ARBA" id="ARBA00004651"/>
    </source>
</evidence>
<gene>
    <name evidence="7" type="ORF">GCM10010446_60350</name>
</gene>
<feature type="transmembrane region" description="Helical" evidence="6">
    <location>
        <begin position="41"/>
        <end position="62"/>
    </location>
</feature>
<feature type="transmembrane region" description="Helical" evidence="6">
    <location>
        <begin position="369"/>
        <end position="387"/>
    </location>
</feature>
<feature type="transmembrane region" description="Helical" evidence="6">
    <location>
        <begin position="7"/>
        <end position="29"/>
    </location>
</feature>
<organism evidence="7 8">
    <name type="scientific">Streptomyces enissocaesilis</name>
    <dbReference type="NCBI Taxonomy" id="332589"/>
    <lineage>
        <taxon>Bacteria</taxon>
        <taxon>Bacillati</taxon>
        <taxon>Actinomycetota</taxon>
        <taxon>Actinomycetes</taxon>
        <taxon>Kitasatosporales</taxon>
        <taxon>Streptomycetaceae</taxon>
        <taxon>Streptomyces</taxon>
        <taxon>Streptomyces rochei group</taxon>
    </lineage>
</organism>
<dbReference type="Proteomes" id="UP001500403">
    <property type="component" value="Unassembled WGS sequence"/>
</dbReference>
<feature type="transmembrane region" description="Helical" evidence="6">
    <location>
        <begin position="313"/>
        <end position="331"/>
    </location>
</feature>
<comment type="subcellular location">
    <subcellularLocation>
        <location evidence="1">Cell membrane</location>
        <topology evidence="1">Multi-pass membrane protein</topology>
    </subcellularLocation>
</comment>
<dbReference type="InterPro" id="IPR002293">
    <property type="entry name" value="AA/rel_permease1"/>
</dbReference>
<keyword evidence="3 6" id="KW-0812">Transmembrane</keyword>
<sequence>MSVLQKSLGSVVGTFLALATILGSGMMILPGTSYHQLGTSAWMPWAIAAVSVIPLLYCYAWLGRRHPSASGVAHYSEVAFTPTAGRAAGLMATLALVTGIPATAITGGRYVAEFSGVPGLAWAFPIVVLAGATAVACAGANVSGKLQVALILGLFVLVTCTALVALGKHGVQPPSADVPEFGTLGVVLTAVFVAFTGWETVAFTFEEHKRPDAIPRIFAASYVIVVALYALLLLSLFVAVDPGDKALDSAPLLILAERSLGDLGRPVTLFLVVAAITANVFASVLALSRLVFGLARSGYLPARLTRMRERDGNPVTSVLAVGSVLAVIAVLGGTDLISFELLFILSGGIYFVLYGVGAAAFARLARGTGARVVSALCAVTVLCVTLLAGTPMWLCWALYAVLLLGIAGLGRRARETGRERVKT</sequence>
<keyword evidence="5 6" id="KW-0472">Membrane</keyword>
<dbReference type="Pfam" id="PF13520">
    <property type="entry name" value="AA_permease_2"/>
    <property type="match status" value="1"/>
</dbReference>
<evidence type="ECO:0000256" key="5">
    <source>
        <dbReference type="ARBA" id="ARBA00023136"/>
    </source>
</evidence>
<proteinExistence type="predicted"/>
<dbReference type="PANTHER" id="PTHR42770:SF13">
    <property type="entry name" value="L-METHIONINE_BRANCHED-CHAIN AMINO ACID EXPORTER YJEH"/>
    <property type="match status" value="1"/>
</dbReference>
<protein>
    <recommendedName>
        <fullName evidence="9">Amino acid permease</fullName>
    </recommendedName>
</protein>